<dbReference type="EMBL" id="MIGC01001306">
    <property type="protein sequence ID" value="PHJ23102.1"/>
    <property type="molecule type" value="Genomic_DNA"/>
</dbReference>
<feature type="compositionally biased region" description="Basic and acidic residues" evidence="1">
    <location>
        <begin position="58"/>
        <end position="67"/>
    </location>
</feature>
<feature type="region of interest" description="Disordered" evidence="1">
    <location>
        <begin position="26"/>
        <end position="67"/>
    </location>
</feature>
<feature type="compositionally biased region" description="Basic and acidic residues" evidence="1">
    <location>
        <begin position="26"/>
        <end position="39"/>
    </location>
</feature>
<name>A0A2C6L6H9_9APIC</name>
<feature type="compositionally biased region" description="Basic residues" evidence="1">
    <location>
        <begin position="40"/>
        <end position="57"/>
    </location>
</feature>
<reference evidence="2 3" key="1">
    <citation type="journal article" date="2017" name="Int. J. Parasitol.">
        <title>The genome of the protozoan parasite Cystoisospora suis and a reverse vaccinology approach to identify vaccine candidates.</title>
        <authorList>
            <person name="Palmieri N."/>
            <person name="Shrestha A."/>
            <person name="Ruttkowski B."/>
            <person name="Beck T."/>
            <person name="Vogl C."/>
            <person name="Tomley F."/>
            <person name="Blake D.P."/>
            <person name="Joachim A."/>
        </authorList>
    </citation>
    <scope>NUCLEOTIDE SEQUENCE [LARGE SCALE GENOMIC DNA]</scope>
    <source>
        <strain evidence="2 3">Wien I</strain>
    </source>
</reference>
<sequence>TSNESLVKMRNESAVVLGLQELDKKARMETREKPRIGEKIHKRGKRGAVKIRKKLPKNRFDDDGKNS</sequence>
<gene>
    <name evidence="2" type="ORF">CSUI_003047</name>
</gene>
<organism evidence="2 3">
    <name type="scientific">Cystoisospora suis</name>
    <dbReference type="NCBI Taxonomy" id="483139"/>
    <lineage>
        <taxon>Eukaryota</taxon>
        <taxon>Sar</taxon>
        <taxon>Alveolata</taxon>
        <taxon>Apicomplexa</taxon>
        <taxon>Conoidasida</taxon>
        <taxon>Coccidia</taxon>
        <taxon>Eucoccidiorida</taxon>
        <taxon>Eimeriorina</taxon>
        <taxon>Sarcocystidae</taxon>
        <taxon>Cystoisospora</taxon>
    </lineage>
</organism>
<evidence type="ECO:0000313" key="3">
    <source>
        <dbReference type="Proteomes" id="UP000221165"/>
    </source>
</evidence>
<feature type="non-terminal residue" evidence="2">
    <location>
        <position position="1"/>
    </location>
</feature>
<dbReference type="RefSeq" id="XP_067924779.1">
    <property type="nucleotide sequence ID" value="XM_068063245.1"/>
</dbReference>
<dbReference type="AlphaFoldDB" id="A0A2C6L6H9"/>
<comment type="caution">
    <text evidence="2">The sequence shown here is derived from an EMBL/GenBank/DDBJ whole genome shotgun (WGS) entry which is preliminary data.</text>
</comment>
<dbReference type="GeneID" id="94426456"/>
<evidence type="ECO:0000313" key="2">
    <source>
        <dbReference type="EMBL" id="PHJ23102.1"/>
    </source>
</evidence>
<protein>
    <submittedName>
        <fullName evidence="2">Uncharacterized protein</fullName>
    </submittedName>
</protein>
<accession>A0A2C6L6H9</accession>
<dbReference type="Proteomes" id="UP000221165">
    <property type="component" value="Unassembled WGS sequence"/>
</dbReference>
<proteinExistence type="predicted"/>
<dbReference type="VEuPathDB" id="ToxoDB:CSUI_003047"/>
<keyword evidence="3" id="KW-1185">Reference proteome</keyword>
<dbReference type="OrthoDB" id="330959at2759"/>
<evidence type="ECO:0000256" key="1">
    <source>
        <dbReference type="SAM" id="MobiDB-lite"/>
    </source>
</evidence>